<dbReference type="GO" id="GO:0070573">
    <property type="term" value="F:metallodipeptidase activity"/>
    <property type="evidence" value="ECO:0007669"/>
    <property type="project" value="InterPro"/>
</dbReference>
<dbReference type="EMBL" id="CP000673">
    <property type="protein sequence ID" value="EDK33358.1"/>
    <property type="molecule type" value="Genomic_DNA"/>
</dbReference>
<dbReference type="Gene3D" id="3.20.20.140">
    <property type="entry name" value="Metal-dependent hydrolases"/>
    <property type="match status" value="1"/>
</dbReference>
<evidence type="ECO:0000313" key="2">
    <source>
        <dbReference type="Proteomes" id="UP000002411"/>
    </source>
</evidence>
<dbReference type="PROSITE" id="PS51365">
    <property type="entry name" value="RENAL_DIPEPTIDASE_2"/>
    <property type="match status" value="1"/>
</dbReference>
<dbReference type="InterPro" id="IPR008257">
    <property type="entry name" value="Pept_M19"/>
</dbReference>
<dbReference type="STRING" id="431943.CKL_1316"/>
<dbReference type="InterPro" id="IPR032466">
    <property type="entry name" value="Metal_Hydrolase"/>
</dbReference>
<dbReference type="KEGG" id="ckl:CKL_1316"/>
<name>A5N7S7_CLOK5</name>
<organism evidence="1 2">
    <name type="scientific">Clostridium kluyveri (strain ATCC 8527 / DSM 555 / NBRC 12016 / NCIMB 10680 / K1)</name>
    <dbReference type="NCBI Taxonomy" id="431943"/>
    <lineage>
        <taxon>Bacteria</taxon>
        <taxon>Bacillati</taxon>
        <taxon>Bacillota</taxon>
        <taxon>Clostridia</taxon>
        <taxon>Eubacteriales</taxon>
        <taxon>Clostridiaceae</taxon>
        <taxon>Clostridium</taxon>
    </lineage>
</organism>
<reference evidence="1 2" key="1">
    <citation type="journal article" date="2008" name="Proc. Natl. Acad. Sci. U.S.A.">
        <title>The genome of Clostridium kluyveri, a strict anaerobe with unique metabolic features.</title>
        <authorList>
            <person name="Seedorf H."/>
            <person name="Fricke W.F."/>
            <person name="Veith B."/>
            <person name="Brueggemann H."/>
            <person name="Liesegang H."/>
            <person name="Strittmatter A."/>
            <person name="Miethke M."/>
            <person name="Buckel W."/>
            <person name="Hinderberger J."/>
            <person name="Li F."/>
            <person name="Hagemeier C."/>
            <person name="Thauer R.K."/>
            <person name="Gottschalk G."/>
        </authorList>
    </citation>
    <scope>NUCLEOTIDE SEQUENCE [LARGE SCALE GENOMIC DNA]</scope>
    <source>
        <strain evidence="2">ATCC 8527 / DSM 555 / NCIMB 10680</strain>
    </source>
</reference>
<proteinExistence type="predicted"/>
<accession>A5N7S7</accession>
<dbReference type="PANTHER" id="PTHR10443">
    <property type="entry name" value="MICROSOMAL DIPEPTIDASE"/>
    <property type="match status" value="1"/>
</dbReference>
<sequence length="325" mass="37148">MKAFDAHSDIFTDITVRRLKGERNIIGKYHIDQLKKGDVAASILGIWIEPLYVNEDPTWRTLQIMGAVSEEIEDMKEHAGIVYKYSDLIRLNQENKFGIIMGMEGVSGLRDDISLINVMYRFGVRHAMLTWNEENKFATGVKSPNKRRGLTQIGVKLVKRMEKLGMIIDVSHGNESTFWDIYINTTKPFIASHSNVYNLCNSVRNLKDDQIKAIGERNGVIGVNSWVDFVDAENPCVEKLADHVDYIVDKIGIDHVGFGLDFANYLDFKTLKSLQDEEYIKTQGIEDASKIPNLLNVLKKRGYNNDELEKIAYKNMERIVRDILV</sequence>
<dbReference type="GO" id="GO:0006508">
    <property type="term" value="P:proteolysis"/>
    <property type="evidence" value="ECO:0007669"/>
    <property type="project" value="InterPro"/>
</dbReference>
<dbReference type="HOGENOM" id="CLU_031404_2_1_9"/>
<dbReference type="eggNOG" id="COG2355">
    <property type="taxonomic scope" value="Bacteria"/>
</dbReference>
<gene>
    <name evidence="1" type="ordered locus">CKL_1316</name>
</gene>
<protein>
    <submittedName>
        <fullName evidence="1">Predicted dipeptidase</fullName>
    </submittedName>
</protein>
<dbReference type="AlphaFoldDB" id="A5N7S7"/>
<dbReference type="SUPFAM" id="SSF51556">
    <property type="entry name" value="Metallo-dependent hydrolases"/>
    <property type="match status" value="1"/>
</dbReference>
<dbReference type="RefSeq" id="WP_012101703.1">
    <property type="nucleotide sequence ID" value="NC_009706.1"/>
</dbReference>
<keyword evidence="2" id="KW-1185">Reference proteome</keyword>
<dbReference type="PANTHER" id="PTHR10443:SF12">
    <property type="entry name" value="DIPEPTIDASE"/>
    <property type="match status" value="1"/>
</dbReference>
<evidence type="ECO:0000313" key="1">
    <source>
        <dbReference type="EMBL" id="EDK33358.1"/>
    </source>
</evidence>
<dbReference type="Proteomes" id="UP000002411">
    <property type="component" value="Chromosome"/>
</dbReference>
<dbReference type="Pfam" id="PF01244">
    <property type="entry name" value="Peptidase_M19"/>
    <property type="match status" value="1"/>
</dbReference>